<proteinExistence type="predicted"/>
<dbReference type="EMBL" id="CAUYUJ010015247">
    <property type="protein sequence ID" value="CAK0851511.1"/>
    <property type="molecule type" value="Genomic_DNA"/>
</dbReference>
<dbReference type="InterPro" id="IPR002130">
    <property type="entry name" value="Cyclophilin-type_PPIase_dom"/>
</dbReference>
<feature type="non-terminal residue" evidence="2">
    <location>
        <position position="695"/>
    </location>
</feature>
<dbReference type="PRINTS" id="PR00153">
    <property type="entry name" value="CSAPPISMRASE"/>
</dbReference>
<evidence type="ECO:0000313" key="3">
    <source>
        <dbReference type="Proteomes" id="UP001189429"/>
    </source>
</evidence>
<accession>A0ABN9TZU0</accession>
<dbReference type="PANTHER" id="PTHR11071">
    <property type="entry name" value="PEPTIDYL-PROLYL CIS-TRANS ISOMERASE"/>
    <property type="match status" value="1"/>
</dbReference>
<dbReference type="SUPFAM" id="SSF50891">
    <property type="entry name" value="Cyclophilin-like"/>
    <property type="match status" value="1"/>
</dbReference>
<dbReference type="InterPro" id="IPR029000">
    <property type="entry name" value="Cyclophilin-like_dom_sf"/>
</dbReference>
<dbReference type="Gene3D" id="2.40.100.10">
    <property type="entry name" value="Cyclophilin-like"/>
    <property type="match status" value="1"/>
</dbReference>
<name>A0ABN9TZU0_9DINO</name>
<reference evidence="2" key="1">
    <citation type="submission" date="2023-10" db="EMBL/GenBank/DDBJ databases">
        <authorList>
            <person name="Chen Y."/>
            <person name="Shah S."/>
            <person name="Dougan E. K."/>
            <person name="Thang M."/>
            <person name="Chan C."/>
        </authorList>
    </citation>
    <scope>NUCLEOTIDE SEQUENCE [LARGE SCALE GENOMIC DNA]</scope>
</reference>
<dbReference type="PROSITE" id="PS50072">
    <property type="entry name" value="CSA_PPIASE_2"/>
    <property type="match status" value="1"/>
</dbReference>
<keyword evidence="3" id="KW-1185">Reference proteome</keyword>
<dbReference type="Proteomes" id="UP001189429">
    <property type="component" value="Unassembled WGS sequence"/>
</dbReference>
<dbReference type="Pfam" id="PF00160">
    <property type="entry name" value="Pro_isomerase"/>
    <property type="match status" value="1"/>
</dbReference>
<dbReference type="PANTHER" id="PTHR11071:SF561">
    <property type="entry name" value="PEPTIDYL-PROLYL CIS-TRANS ISOMERASE D-RELATED"/>
    <property type="match status" value="1"/>
</dbReference>
<evidence type="ECO:0000259" key="1">
    <source>
        <dbReference type="PROSITE" id="PS50072"/>
    </source>
</evidence>
<gene>
    <name evidence="2" type="ORF">PCOR1329_LOCUS43652</name>
</gene>
<organism evidence="2 3">
    <name type="scientific">Prorocentrum cordatum</name>
    <dbReference type="NCBI Taxonomy" id="2364126"/>
    <lineage>
        <taxon>Eukaryota</taxon>
        <taxon>Sar</taxon>
        <taxon>Alveolata</taxon>
        <taxon>Dinophyceae</taxon>
        <taxon>Prorocentrales</taxon>
        <taxon>Prorocentraceae</taxon>
        <taxon>Prorocentrum</taxon>
    </lineage>
</organism>
<comment type="caution">
    <text evidence="2">The sequence shown here is derived from an EMBL/GenBank/DDBJ whole genome shotgun (WGS) entry which is preliminary data.</text>
</comment>
<feature type="domain" description="PPIase cyclophilin-type" evidence="1">
    <location>
        <begin position="519"/>
        <end position="652"/>
    </location>
</feature>
<protein>
    <recommendedName>
        <fullName evidence="1">PPIase cyclophilin-type domain-containing protein</fullName>
    </recommendedName>
</protein>
<sequence length="695" mass="75212">MANAARLARDTLADLTLDSRDPDAAKAQVLTLHSSARASWRQDRALANHLRDATELGRKAFTAHPAADKVALADVGAFATLACAKDAASCAARLQFAAGMARRECARHRAENGGTWQKRAIAPTFAASCGNLPTGILLTSAVRLITVKDPAGMHTGIQAHCQPTLEHWEANFAAVGSHLDAVFPTVPMGFKWAMLVALSKGGNPPGQDECLRAPKNLRMLSLKTGDAKFLASRQIISNIWELDASSKRLSMSATAETDMYALIFMHIAAAFPSVFRQWLRSVPIRAGVCRGMLNIADSLYHFPPLSFIDGCGTRQALLVAETGWTAGLVHVCTGDLGIMSSRIQQLSALTQHFLTAELFAGFKLNDDAALDLRGLIDGKLYGSCWRDPFAIVEHCMCATAGGAYPICRGSLHLHPKRMVVHFDLKAAEWMKDACSRAAALTSLLVMPLPRLLVMMSLGSEVDDVQCEYDRALLIEVRATSYTAYNGMVHLSDAVNAESVTTHHNTYHDAKARLRLRCGAPRSAGDAARSIRKRLPWRLGCKFHRIIPNFMVQGGDFTHGDGTGGTVVQGPTFPDESLKLKHTLPGMLSMANSGKDTNNSQFFITTKACPHLDGKHVVFGRVLEGMDVVLRMDSCGGADGRPRKDVVVDDCGVLKGGKRVANEDGSGAPPGKRKRAVDMPAEVHVFHILKKHKDSQ</sequence>
<evidence type="ECO:0000313" key="2">
    <source>
        <dbReference type="EMBL" id="CAK0851511.1"/>
    </source>
</evidence>